<evidence type="ECO:0000313" key="2">
    <source>
        <dbReference type="Proteomes" id="UP000266723"/>
    </source>
</evidence>
<reference evidence="1 2" key="1">
    <citation type="journal article" date="2020" name="BMC Genomics">
        <title>Intraspecific diversification of the crop wild relative Brassica cretica Lam. using demographic model selection.</title>
        <authorList>
            <person name="Kioukis A."/>
            <person name="Michalopoulou V.A."/>
            <person name="Briers L."/>
            <person name="Pirintsos S."/>
            <person name="Studholme D.J."/>
            <person name="Pavlidis P."/>
            <person name="Sarris P.F."/>
        </authorList>
    </citation>
    <scope>NUCLEOTIDE SEQUENCE [LARGE SCALE GENOMIC DNA]</scope>
    <source>
        <strain evidence="2">cv. PFS-1207/04</strain>
    </source>
</reference>
<dbReference type="Proteomes" id="UP000266723">
    <property type="component" value="Unassembled WGS sequence"/>
</dbReference>
<sequence>MMKLPLCPCEVRESLEIYAVGRFSLLHAASPPRLVEHSDSVSLRPDPPFIALLLSRGCHALDLELVAFTVATPIGLQKLAETTMAKFGCQLWLFCIYDL</sequence>
<organism evidence="1 2">
    <name type="scientific">Brassica cretica</name>
    <name type="common">Mustard</name>
    <dbReference type="NCBI Taxonomy" id="69181"/>
    <lineage>
        <taxon>Eukaryota</taxon>
        <taxon>Viridiplantae</taxon>
        <taxon>Streptophyta</taxon>
        <taxon>Embryophyta</taxon>
        <taxon>Tracheophyta</taxon>
        <taxon>Spermatophyta</taxon>
        <taxon>Magnoliopsida</taxon>
        <taxon>eudicotyledons</taxon>
        <taxon>Gunneridae</taxon>
        <taxon>Pentapetalae</taxon>
        <taxon>rosids</taxon>
        <taxon>malvids</taxon>
        <taxon>Brassicales</taxon>
        <taxon>Brassicaceae</taxon>
        <taxon>Brassiceae</taxon>
        <taxon>Brassica</taxon>
    </lineage>
</organism>
<comment type="caution">
    <text evidence="1">The sequence shown here is derived from an EMBL/GenBank/DDBJ whole genome shotgun (WGS) entry which is preliminary data.</text>
</comment>
<protein>
    <recommendedName>
        <fullName evidence="3">3'-5' exonuclease domain-containing protein</fullName>
    </recommendedName>
</protein>
<proteinExistence type="predicted"/>
<accession>A0ABQ7EV55</accession>
<evidence type="ECO:0000313" key="1">
    <source>
        <dbReference type="EMBL" id="KAF3606724.1"/>
    </source>
</evidence>
<name>A0ABQ7EV55_BRACR</name>
<keyword evidence="2" id="KW-1185">Reference proteome</keyword>
<gene>
    <name evidence="1" type="ORF">DY000_02045683</name>
</gene>
<dbReference type="EMBL" id="QGKV02000297">
    <property type="protein sequence ID" value="KAF3606724.1"/>
    <property type="molecule type" value="Genomic_DNA"/>
</dbReference>
<evidence type="ECO:0008006" key="3">
    <source>
        <dbReference type="Google" id="ProtNLM"/>
    </source>
</evidence>